<dbReference type="InterPro" id="IPR036132">
    <property type="entry name" value="Vac_ATP_synth_c_sf"/>
</dbReference>
<dbReference type="Proteomes" id="UP000834106">
    <property type="component" value="Chromosome 3"/>
</dbReference>
<dbReference type="InterPro" id="IPR004907">
    <property type="entry name" value="ATPase_V1-cplx_csu"/>
</dbReference>
<evidence type="ECO:0000256" key="5">
    <source>
        <dbReference type="RuleBase" id="RU364010"/>
    </source>
</evidence>
<keyword evidence="2 5" id="KW-0813">Transport</keyword>
<reference evidence="6" key="1">
    <citation type="submission" date="2023-05" db="EMBL/GenBank/DDBJ databases">
        <authorList>
            <person name="Huff M."/>
        </authorList>
    </citation>
    <scope>NUCLEOTIDE SEQUENCE</scope>
</reference>
<gene>
    <name evidence="6" type="ORF">FPE_LOCUS4753</name>
</gene>
<keyword evidence="3 5" id="KW-0375">Hydrogen ion transport</keyword>
<dbReference type="PANTHER" id="PTHR10137:SF0">
    <property type="entry name" value="V-TYPE PROTON ATPASE SUBUNIT C"/>
    <property type="match status" value="1"/>
</dbReference>
<evidence type="ECO:0000313" key="7">
    <source>
        <dbReference type="Proteomes" id="UP000834106"/>
    </source>
</evidence>
<name>A0AAD1YVI4_9LAMI</name>
<dbReference type="Pfam" id="PF03223">
    <property type="entry name" value="V-ATPase_C"/>
    <property type="match status" value="1"/>
</dbReference>
<evidence type="ECO:0000256" key="4">
    <source>
        <dbReference type="ARBA" id="ARBA00023065"/>
    </source>
</evidence>
<dbReference type="GO" id="GO:0000221">
    <property type="term" value="C:vacuolar proton-transporting V-type ATPase, V1 domain"/>
    <property type="evidence" value="ECO:0007669"/>
    <property type="project" value="TreeGrafter"/>
</dbReference>
<organism evidence="6 7">
    <name type="scientific">Fraxinus pennsylvanica</name>
    <dbReference type="NCBI Taxonomy" id="56036"/>
    <lineage>
        <taxon>Eukaryota</taxon>
        <taxon>Viridiplantae</taxon>
        <taxon>Streptophyta</taxon>
        <taxon>Embryophyta</taxon>
        <taxon>Tracheophyta</taxon>
        <taxon>Spermatophyta</taxon>
        <taxon>Magnoliopsida</taxon>
        <taxon>eudicotyledons</taxon>
        <taxon>Gunneridae</taxon>
        <taxon>Pentapetalae</taxon>
        <taxon>asterids</taxon>
        <taxon>lamiids</taxon>
        <taxon>Lamiales</taxon>
        <taxon>Oleaceae</taxon>
        <taxon>Oleeae</taxon>
        <taxon>Fraxinus</taxon>
    </lineage>
</organism>
<dbReference type="SUPFAM" id="SSF118203">
    <property type="entry name" value="Vacuolar ATP synthase subunit C"/>
    <property type="match status" value="1"/>
</dbReference>
<comment type="function">
    <text evidence="5">Subunit of the V1 complex of vacuolar(H+)-ATPase (V-ATPase), a multisubunit enzyme composed of a peripheral complex (V1) that hydrolyzes ATP and a membrane integral complex (V0) that translocates protons. V-ATPase is responsible for acidifying and maintaining the pH of intracellular compartments and in some cell types, is targeted to the plasma membrane, where it is responsible for acidifying the extracellular environment. Subunit C is necessary for the assembly of the catalytic sector of the enzyme and is likely to have a specific function in its catalytic activity.</text>
</comment>
<protein>
    <recommendedName>
        <fullName evidence="5">V-type proton ATPase subunit C</fullName>
    </recommendedName>
</protein>
<keyword evidence="7" id="KW-1185">Reference proteome</keyword>
<evidence type="ECO:0000256" key="3">
    <source>
        <dbReference type="ARBA" id="ARBA00022781"/>
    </source>
</evidence>
<keyword evidence="4 5" id="KW-0406">Ion transport</keyword>
<accession>A0AAD1YVI4</accession>
<evidence type="ECO:0000256" key="2">
    <source>
        <dbReference type="ARBA" id="ARBA00022448"/>
    </source>
</evidence>
<sequence>MMLTTSEQRHVKEISKNTRDCGEVFSSWMHFGAVRVFTESILRYVCSIVSPSVKSEKKVRSILEGLCDSSNSTYWKNEDEGGMGGFAGDADAHPYVSFTINFI</sequence>
<dbReference type="Gene3D" id="1.20.1460.10">
    <property type="entry name" value="subunit c (vma5p) of the yeast v-atpase, domain 2"/>
    <property type="match status" value="1"/>
</dbReference>
<dbReference type="PANTHER" id="PTHR10137">
    <property type="entry name" value="V-TYPE PROTON ATPASE SUBUNIT C"/>
    <property type="match status" value="1"/>
</dbReference>
<dbReference type="EMBL" id="OU503038">
    <property type="protein sequence ID" value="CAI9757323.1"/>
    <property type="molecule type" value="Genomic_DNA"/>
</dbReference>
<comment type="subunit">
    <text evidence="5">V-ATPase is a heteromultimeric enzyme composed of a peripheral catalytic V1 complex (components A to H) attached to an integral membrane V0 proton pore complex.</text>
</comment>
<evidence type="ECO:0000256" key="1">
    <source>
        <dbReference type="ARBA" id="ARBA00006138"/>
    </source>
</evidence>
<proteinExistence type="inferred from homology"/>
<evidence type="ECO:0000313" key="6">
    <source>
        <dbReference type="EMBL" id="CAI9757323.1"/>
    </source>
</evidence>
<dbReference type="AlphaFoldDB" id="A0AAD1YVI4"/>
<comment type="similarity">
    <text evidence="1 5">Belongs to the V-ATPase C subunit family.</text>
</comment>
<dbReference type="GO" id="GO:0046961">
    <property type="term" value="F:proton-transporting ATPase activity, rotational mechanism"/>
    <property type="evidence" value="ECO:0007669"/>
    <property type="project" value="InterPro"/>
</dbReference>